<evidence type="ECO:0000259" key="4">
    <source>
        <dbReference type="PROSITE" id="PS50043"/>
    </source>
</evidence>
<dbReference type="GO" id="GO:0006355">
    <property type="term" value="P:regulation of DNA-templated transcription"/>
    <property type="evidence" value="ECO:0007669"/>
    <property type="project" value="InterPro"/>
</dbReference>
<dbReference type="SMART" id="SM00448">
    <property type="entry name" value="REC"/>
    <property type="match status" value="1"/>
</dbReference>
<name>A0A8A4TYG5_SULCO</name>
<protein>
    <submittedName>
        <fullName evidence="6">Response regulator transcription factor</fullName>
    </submittedName>
</protein>
<evidence type="ECO:0000256" key="3">
    <source>
        <dbReference type="PROSITE-ProRule" id="PRU00169"/>
    </source>
</evidence>
<dbReference type="Pfam" id="PF00196">
    <property type="entry name" value="GerE"/>
    <property type="match status" value="1"/>
</dbReference>
<dbReference type="RefSeq" id="WP_237384092.1">
    <property type="nucleotide sequence ID" value="NZ_CP071793.1"/>
</dbReference>
<dbReference type="KEGG" id="scor:J3U87_16220"/>
<dbReference type="PROSITE" id="PS50110">
    <property type="entry name" value="RESPONSE_REGULATORY"/>
    <property type="match status" value="1"/>
</dbReference>
<feature type="modified residue" description="4-aspartylphosphate" evidence="3">
    <location>
        <position position="64"/>
    </location>
</feature>
<dbReference type="PANTHER" id="PTHR43214">
    <property type="entry name" value="TWO-COMPONENT RESPONSE REGULATOR"/>
    <property type="match status" value="1"/>
</dbReference>
<dbReference type="SUPFAM" id="SSF46894">
    <property type="entry name" value="C-terminal effector domain of the bipartite response regulators"/>
    <property type="match status" value="1"/>
</dbReference>
<dbReference type="PROSITE" id="PS00622">
    <property type="entry name" value="HTH_LUXR_1"/>
    <property type="match status" value="1"/>
</dbReference>
<feature type="domain" description="HTH luxR-type" evidence="4">
    <location>
        <begin position="155"/>
        <end position="220"/>
    </location>
</feature>
<evidence type="ECO:0000259" key="5">
    <source>
        <dbReference type="PROSITE" id="PS50110"/>
    </source>
</evidence>
<sequence length="229" mass="25045">MPIHVTSDPTPIRVLLSDDHPIVRSGIRELLTSSDNIHVIGEAGNGEEALALTLALNPDVLVLDMEMPGLNGVEVAKQLAGKRHPVRILALSAYDSMQFIDGLLNLGAYGYLTKDEMPEIIIEAVEGVAGGVKGWLSQRIKAKRDRQAELAAQRDKGPLAKLSRREREVLMLIAEGFDNPSISAKLFISGGTVKNHVTNIYSKLELHSRAEAVTWAWEQGLVERERPAS</sequence>
<dbReference type="InterPro" id="IPR039420">
    <property type="entry name" value="WalR-like"/>
</dbReference>
<dbReference type="PRINTS" id="PR00038">
    <property type="entry name" value="HTHLUXR"/>
</dbReference>
<organism evidence="6 7">
    <name type="scientific">Sulfidibacter corallicola</name>
    <dbReference type="NCBI Taxonomy" id="2818388"/>
    <lineage>
        <taxon>Bacteria</taxon>
        <taxon>Pseudomonadati</taxon>
        <taxon>Acidobacteriota</taxon>
        <taxon>Holophagae</taxon>
        <taxon>Acanthopleuribacterales</taxon>
        <taxon>Acanthopleuribacteraceae</taxon>
        <taxon>Sulfidibacter</taxon>
    </lineage>
</organism>
<keyword evidence="1 3" id="KW-0597">Phosphoprotein</keyword>
<dbReference type="SUPFAM" id="SSF52172">
    <property type="entry name" value="CheY-like"/>
    <property type="match status" value="1"/>
</dbReference>
<dbReference type="InterPro" id="IPR016032">
    <property type="entry name" value="Sig_transdc_resp-reg_C-effctor"/>
</dbReference>
<reference evidence="6" key="1">
    <citation type="submission" date="2021-03" db="EMBL/GenBank/DDBJ databases">
        <title>Acanthopleuribacteraceae sp. M133.</title>
        <authorList>
            <person name="Wang G."/>
        </authorList>
    </citation>
    <scope>NUCLEOTIDE SEQUENCE</scope>
    <source>
        <strain evidence="6">M133</strain>
    </source>
</reference>
<dbReference type="CDD" id="cd06170">
    <property type="entry name" value="LuxR_C_like"/>
    <property type="match status" value="1"/>
</dbReference>
<gene>
    <name evidence="6" type="ORF">J3U87_16220</name>
</gene>
<dbReference type="Proteomes" id="UP000663929">
    <property type="component" value="Chromosome"/>
</dbReference>
<feature type="domain" description="Response regulatory" evidence="5">
    <location>
        <begin position="13"/>
        <end position="129"/>
    </location>
</feature>
<dbReference type="InterPro" id="IPR011006">
    <property type="entry name" value="CheY-like_superfamily"/>
</dbReference>
<keyword evidence="2" id="KW-0238">DNA-binding</keyword>
<dbReference type="PANTHER" id="PTHR43214:SF43">
    <property type="entry name" value="TWO-COMPONENT RESPONSE REGULATOR"/>
    <property type="match status" value="1"/>
</dbReference>
<evidence type="ECO:0000313" key="6">
    <source>
        <dbReference type="EMBL" id="QTD53992.1"/>
    </source>
</evidence>
<proteinExistence type="predicted"/>
<dbReference type="InterPro" id="IPR058245">
    <property type="entry name" value="NreC/VraR/RcsB-like_REC"/>
</dbReference>
<dbReference type="PROSITE" id="PS50043">
    <property type="entry name" value="HTH_LUXR_2"/>
    <property type="match status" value="1"/>
</dbReference>
<evidence type="ECO:0000313" key="7">
    <source>
        <dbReference type="Proteomes" id="UP000663929"/>
    </source>
</evidence>
<dbReference type="SMART" id="SM00421">
    <property type="entry name" value="HTH_LUXR"/>
    <property type="match status" value="1"/>
</dbReference>
<dbReference type="GO" id="GO:0003677">
    <property type="term" value="F:DNA binding"/>
    <property type="evidence" value="ECO:0007669"/>
    <property type="project" value="UniProtKB-KW"/>
</dbReference>
<dbReference type="Pfam" id="PF00072">
    <property type="entry name" value="Response_reg"/>
    <property type="match status" value="1"/>
</dbReference>
<dbReference type="GO" id="GO:0000160">
    <property type="term" value="P:phosphorelay signal transduction system"/>
    <property type="evidence" value="ECO:0007669"/>
    <property type="project" value="InterPro"/>
</dbReference>
<dbReference type="EMBL" id="CP071793">
    <property type="protein sequence ID" value="QTD53992.1"/>
    <property type="molecule type" value="Genomic_DNA"/>
</dbReference>
<dbReference type="AlphaFoldDB" id="A0A8A4TYG5"/>
<accession>A0A8A4TYG5</accession>
<dbReference type="CDD" id="cd17535">
    <property type="entry name" value="REC_NarL-like"/>
    <property type="match status" value="1"/>
</dbReference>
<evidence type="ECO:0000256" key="2">
    <source>
        <dbReference type="ARBA" id="ARBA00023125"/>
    </source>
</evidence>
<keyword evidence="7" id="KW-1185">Reference proteome</keyword>
<dbReference type="InterPro" id="IPR001789">
    <property type="entry name" value="Sig_transdc_resp-reg_receiver"/>
</dbReference>
<evidence type="ECO:0000256" key="1">
    <source>
        <dbReference type="ARBA" id="ARBA00022553"/>
    </source>
</evidence>
<dbReference type="Gene3D" id="3.40.50.2300">
    <property type="match status" value="1"/>
</dbReference>
<dbReference type="InterPro" id="IPR000792">
    <property type="entry name" value="Tscrpt_reg_LuxR_C"/>
</dbReference>